<gene>
    <name evidence="1" type="ORF">EPI10_023250</name>
</gene>
<dbReference type="PANTHER" id="PTHR33067">
    <property type="entry name" value="RNA-DIRECTED DNA POLYMERASE-RELATED"/>
    <property type="match status" value="1"/>
</dbReference>
<dbReference type="PANTHER" id="PTHR33067:SF31">
    <property type="entry name" value="RNA-DIRECTED DNA POLYMERASE"/>
    <property type="match status" value="1"/>
</dbReference>
<proteinExistence type="predicted"/>
<dbReference type="EMBL" id="SMMG02000005">
    <property type="protein sequence ID" value="KAA3472816.1"/>
    <property type="molecule type" value="Genomic_DNA"/>
</dbReference>
<reference evidence="2" key="1">
    <citation type="journal article" date="2019" name="Plant Biotechnol. J.">
        <title>Genome sequencing of the Australian wild diploid species Gossypium australe highlights disease resistance and delayed gland morphogenesis.</title>
        <authorList>
            <person name="Cai Y."/>
            <person name="Cai X."/>
            <person name="Wang Q."/>
            <person name="Wang P."/>
            <person name="Zhang Y."/>
            <person name="Cai C."/>
            <person name="Xu Y."/>
            <person name="Wang K."/>
            <person name="Zhou Z."/>
            <person name="Wang C."/>
            <person name="Geng S."/>
            <person name="Li B."/>
            <person name="Dong Q."/>
            <person name="Hou Y."/>
            <person name="Wang H."/>
            <person name="Ai P."/>
            <person name="Liu Z."/>
            <person name="Yi F."/>
            <person name="Sun M."/>
            <person name="An G."/>
            <person name="Cheng J."/>
            <person name="Zhang Y."/>
            <person name="Shi Q."/>
            <person name="Xie Y."/>
            <person name="Shi X."/>
            <person name="Chang Y."/>
            <person name="Huang F."/>
            <person name="Chen Y."/>
            <person name="Hong S."/>
            <person name="Mi L."/>
            <person name="Sun Q."/>
            <person name="Zhang L."/>
            <person name="Zhou B."/>
            <person name="Peng R."/>
            <person name="Zhang X."/>
            <person name="Liu F."/>
        </authorList>
    </citation>
    <scope>NUCLEOTIDE SEQUENCE [LARGE SCALE GENOMIC DNA]</scope>
    <source>
        <strain evidence="2">cv. PA1801</strain>
    </source>
</reference>
<sequence>MSRCRKTKISEKVNINASCSAIISRQVPQKLEDPRCFTIPIKIWSIHFNRALYDLRVTINLIPLSIFEKFGFIIPKDFIVLDFEEDREIPILLGKPSLATSLT</sequence>
<name>A0A5B6VU58_9ROSI</name>
<evidence type="ECO:0000313" key="1">
    <source>
        <dbReference type="EMBL" id="KAA3472816.1"/>
    </source>
</evidence>
<keyword evidence="2" id="KW-1185">Reference proteome</keyword>
<dbReference type="OrthoDB" id="10447247at2759"/>
<protein>
    <submittedName>
        <fullName evidence="1">Acidic leucine-rich nuclear phosphoprotein 32 family member B-like</fullName>
    </submittedName>
</protein>
<evidence type="ECO:0000313" key="2">
    <source>
        <dbReference type="Proteomes" id="UP000325315"/>
    </source>
</evidence>
<dbReference type="Proteomes" id="UP000325315">
    <property type="component" value="Unassembled WGS sequence"/>
</dbReference>
<comment type="caution">
    <text evidence="1">The sequence shown here is derived from an EMBL/GenBank/DDBJ whole genome shotgun (WGS) entry which is preliminary data.</text>
</comment>
<accession>A0A5B6VU58</accession>
<organism evidence="1 2">
    <name type="scientific">Gossypium australe</name>
    <dbReference type="NCBI Taxonomy" id="47621"/>
    <lineage>
        <taxon>Eukaryota</taxon>
        <taxon>Viridiplantae</taxon>
        <taxon>Streptophyta</taxon>
        <taxon>Embryophyta</taxon>
        <taxon>Tracheophyta</taxon>
        <taxon>Spermatophyta</taxon>
        <taxon>Magnoliopsida</taxon>
        <taxon>eudicotyledons</taxon>
        <taxon>Gunneridae</taxon>
        <taxon>Pentapetalae</taxon>
        <taxon>rosids</taxon>
        <taxon>malvids</taxon>
        <taxon>Malvales</taxon>
        <taxon>Malvaceae</taxon>
        <taxon>Malvoideae</taxon>
        <taxon>Gossypium</taxon>
    </lineage>
</organism>
<dbReference type="AlphaFoldDB" id="A0A5B6VU58"/>